<feature type="region of interest" description="Disordered" evidence="6">
    <location>
        <begin position="1"/>
        <end position="25"/>
    </location>
</feature>
<dbReference type="GO" id="GO:0005198">
    <property type="term" value="F:structural molecule activity"/>
    <property type="evidence" value="ECO:0007669"/>
    <property type="project" value="UniProtKB-UniRule"/>
</dbReference>
<evidence type="ECO:0000256" key="3">
    <source>
        <dbReference type="ARBA" id="ARBA00023143"/>
    </source>
</evidence>
<keyword evidence="3 4" id="KW-0975">Bacterial flagellum</keyword>
<dbReference type="GO" id="GO:0071973">
    <property type="term" value="P:bacterial-type flagellum-dependent cell motility"/>
    <property type="evidence" value="ECO:0007669"/>
    <property type="project" value="InterPro"/>
</dbReference>
<reference evidence="7 8" key="1">
    <citation type="submission" date="2019-11" db="EMBL/GenBank/DDBJ databases">
        <authorList>
            <person name="Li J."/>
        </authorList>
    </citation>
    <scope>NUCLEOTIDE SEQUENCE [LARGE SCALE GENOMIC DNA]</scope>
    <source>
        <strain evidence="7 8">J4</strain>
    </source>
</reference>
<dbReference type="GO" id="GO:0003774">
    <property type="term" value="F:cytoskeletal motor activity"/>
    <property type="evidence" value="ECO:0007669"/>
    <property type="project" value="InterPro"/>
</dbReference>
<evidence type="ECO:0000256" key="5">
    <source>
        <dbReference type="NCBIfam" id="TIGR00205"/>
    </source>
</evidence>
<dbReference type="GO" id="GO:0009425">
    <property type="term" value="C:bacterial-type flagellum basal body"/>
    <property type="evidence" value="ECO:0007669"/>
    <property type="project" value="UniProtKB-SubCell"/>
</dbReference>
<keyword evidence="8" id="KW-1185">Reference proteome</keyword>
<dbReference type="EMBL" id="WJNH01000002">
    <property type="protein sequence ID" value="MRG85404.1"/>
    <property type="molecule type" value="Genomic_DNA"/>
</dbReference>
<evidence type="ECO:0000313" key="8">
    <source>
        <dbReference type="Proteomes" id="UP000480185"/>
    </source>
</evidence>
<evidence type="ECO:0000256" key="4">
    <source>
        <dbReference type="HAMAP-Rule" id="MF_00724"/>
    </source>
</evidence>
<dbReference type="OrthoDB" id="9812413at2"/>
<dbReference type="HAMAP" id="MF_00724">
    <property type="entry name" value="FliE"/>
    <property type="match status" value="1"/>
</dbReference>
<dbReference type="AlphaFoldDB" id="A0A6G1X375"/>
<feature type="compositionally biased region" description="Polar residues" evidence="6">
    <location>
        <begin position="1"/>
        <end position="16"/>
    </location>
</feature>
<dbReference type="PANTHER" id="PTHR34653:SF1">
    <property type="entry name" value="FLAGELLAR HOOK-BASAL BODY COMPLEX PROTEIN FLIE"/>
    <property type="match status" value="1"/>
</dbReference>
<evidence type="ECO:0000256" key="1">
    <source>
        <dbReference type="ARBA" id="ARBA00004117"/>
    </source>
</evidence>
<evidence type="ECO:0000256" key="6">
    <source>
        <dbReference type="SAM" id="MobiDB-lite"/>
    </source>
</evidence>
<accession>A0A6G1X375</accession>
<keyword evidence="7" id="KW-0969">Cilium</keyword>
<dbReference type="NCBIfam" id="TIGR00205">
    <property type="entry name" value="fliE"/>
    <property type="match status" value="1"/>
</dbReference>
<gene>
    <name evidence="4 7" type="primary">fliE</name>
    <name evidence="7" type="ORF">GH754_03565</name>
</gene>
<organism evidence="7 8">
    <name type="scientific">Salinibacillus xinjiangensis</name>
    <dbReference type="NCBI Taxonomy" id="1229268"/>
    <lineage>
        <taxon>Bacteria</taxon>
        <taxon>Bacillati</taxon>
        <taxon>Bacillota</taxon>
        <taxon>Bacilli</taxon>
        <taxon>Bacillales</taxon>
        <taxon>Bacillaceae</taxon>
        <taxon>Salinibacillus</taxon>
    </lineage>
</organism>
<sequence>MPTINQILATSPNPQLSKGDRTSPFEAQQNFSQSLKNAIDKVNDSQIKSDQMTTALAKGEIDNLHDVMISAQKASITLQTAVEVQSKAIEAYKEVMRMQL</sequence>
<name>A0A6G1X375_9BACI</name>
<proteinExistence type="inferred from homology"/>
<comment type="subcellular location">
    <subcellularLocation>
        <location evidence="1 4">Bacterial flagellum basal body</location>
    </subcellularLocation>
</comment>
<dbReference type="PANTHER" id="PTHR34653">
    <property type="match status" value="1"/>
</dbReference>
<evidence type="ECO:0000313" key="7">
    <source>
        <dbReference type="EMBL" id="MRG85404.1"/>
    </source>
</evidence>
<dbReference type="RefSeq" id="WP_153727360.1">
    <property type="nucleotide sequence ID" value="NZ_WJNH01000002.1"/>
</dbReference>
<keyword evidence="7" id="KW-0966">Cell projection</keyword>
<dbReference type="PRINTS" id="PR01006">
    <property type="entry name" value="FLGHOOKFLIE"/>
</dbReference>
<keyword evidence="7" id="KW-0282">Flagellum</keyword>
<dbReference type="Pfam" id="PF02049">
    <property type="entry name" value="FliE"/>
    <property type="match status" value="1"/>
</dbReference>
<evidence type="ECO:0000256" key="2">
    <source>
        <dbReference type="ARBA" id="ARBA00009272"/>
    </source>
</evidence>
<comment type="similarity">
    <text evidence="2 4">Belongs to the FliE family.</text>
</comment>
<protein>
    <recommendedName>
        <fullName evidence="4 5">Flagellar hook-basal body complex protein FliE</fullName>
    </recommendedName>
</protein>
<dbReference type="InterPro" id="IPR001624">
    <property type="entry name" value="FliE"/>
</dbReference>
<comment type="caution">
    <text evidence="7">The sequence shown here is derived from an EMBL/GenBank/DDBJ whole genome shotgun (WGS) entry which is preliminary data.</text>
</comment>
<dbReference type="Proteomes" id="UP000480185">
    <property type="component" value="Unassembled WGS sequence"/>
</dbReference>